<dbReference type="Proteomes" id="UP001596052">
    <property type="component" value="Unassembled WGS sequence"/>
</dbReference>
<feature type="region of interest" description="Disordered" evidence="5">
    <location>
        <begin position="283"/>
        <end position="309"/>
    </location>
</feature>
<dbReference type="CDD" id="cd14014">
    <property type="entry name" value="STKc_PknB_like"/>
    <property type="match status" value="1"/>
</dbReference>
<feature type="region of interest" description="Disordered" evidence="5">
    <location>
        <begin position="1073"/>
        <end position="1112"/>
    </location>
</feature>
<evidence type="ECO:0000256" key="3">
    <source>
        <dbReference type="ARBA" id="ARBA00022777"/>
    </source>
</evidence>
<feature type="region of interest" description="Disordered" evidence="5">
    <location>
        <begin position="341"/>
        <end position="389"/>
    </location>
</feature>
<dbReference type="Gene3D" id="3.30.200.20">
    <property type="entry name" value="Phosphorylase Kinase, domain 1"/>
    <property type="match status" value="1"/>
</dbReference>
<reference evidence="9" key="1">
    <citation type="journal article" date="2019" name="Int. J. Syst. Evol. Microbiol.">
        <title>The Global Catalogue of Microorganisms (GCM) 10K type strain sequencing project: providing services to taxonomists for standard genome sequencing and annotation.</title>
        <authorList>
            <consortium name="The Broad Institute Genomics Platform"/>
            <consortium name="The Broad Institute Genome Sequencing Center for Infectious Disease"/>
            <person name="Wu L."/>
            <person name="Ma J."/>
        </authorList>
    </citation>
    <scope>NUCLEOTIDE SEQUENCE [LARGE SCALE GENOMIC DNA]</scope>
    <source>
        <strain evidence="9">CGMCC 4.1469</strain>
    </source>
</reference>
<gene>
    <name evidence="8" type="ORF">ACFQDI_09325</name>
</gene>
<keyword evidence="3 8" id="KW-0418">Kinase</keyword>
<dbReference type="EMBL" id="JBHSMQ010000003">
    <property type="protein sequence ID" value="MFC5455053.1"/>
    <property type="molecule type" value="Genomic_DNA"/>
</dbReference>
<keyword evidence="9" id="KW-1185">Reference proteome</keyword>
<feature type="domain" description="C-type lectin" evidence="7">
    <location>
        <begin position="398"/>
        <end position="506"/>
    </location>
</feature>
<dbReference type="Gene3D" id="3.10.100.10">
    <property type="entry name" value="Mannose-Binding Protein A, subunit A"/>
    <property type="match status" value="1"/>
</dbReference>
<dbReference type="PANTHER" id="PTHR43289:SF6">
    <property type="entry name" value="SERINE_THREONINE-PROTEIN KINASE NEKL-3"/>
    <property type="match status" value="1"/>
</dbReference>
<dbReference type="RefSeq" id="WP_377165758.1">
    <property type="nucleotide sequence ID" value="NZ_JBHSMQ010000003.1"/>
</dbReference>
<sequence length="1112" mass="122345">MNDHSRQDGALGWTPPAPEHLQAMLPQYDLWEMIACGGMGAVYKARQISLDRPVAIKVLPPQVAEDAAEYVQRFKNEARTMARMNHPAIVAVYDFGETEDGLLYFVMEFIDGTDVFKMIHAQKKLPPEHALAITAHVCDALAYAHERGVVHRDIKPANILINMDGAVKVADFGLASMLDPGQSGSVTQEGTTMGTPDYVAPEVLTIGMQVDGRADLYAVGVMLYNMLTGKIPRGNFQTPSERTGCDARFDAIVRKAMEQDVERRYQSSREIRRDLDQILTVPVPKEQPARKAPAGGMLPRQPPPPPPPPGIPWGMIAAGVIVIGAAAVLLMRGGETSKPAPVAAQAATMTEKSVETAPTEPPSAPRSPASTPLTPVIPPADPHAPKGSPLSKFPVLSHNGHYYQMVEERMNQPNASKHAQSLGAHLATINSQGEQDWMNRVLPPYLKQVSQSMATIGGVRDGGAWKWITGEPFEFTRWEDAASAAAEPEKKLVLKLTATADDKAEWGLGGETAGRAFVLEWDAAPSKTTPKEAPPPRPVVESEGAKRLRELDTSFHAALERDVLATYRNALHDLNSKYLAALERALAAETAAARLPGALALREEQQLITNHRPLPADDAPELPLPLKTLRSTYRSSLRPIENARSSGIATLFLKYEEVLKAAQAEWTQGAKMDDARLAEEKIASLTRERAALLNEAKQLLPDGRELVLQRNDRFVSAEKFTPPVEFTLVVKTRKDDLRLAYTARQVIFNWEKNQDELRIDADPAGGHHAPGMGRIPEDTFVSIQWLILPHMQSISVDGRRRYLHFGDYSKVNSPLEIFPLNDVVTVQSAKAKVQDLQTLEDQAASIPAMRELFLNKAEWTGKITIPAGNYRPLRRIDIGAPGKNDPRANYDEQRGDVTSLPGMRIENVRFHLREGSWKASGARFQDVRITADLGGSFEARDSVFQDCQFVKEGAWFTAYFSSKWQFTNCVLTGAFIQNWTVGSVGMKLESCTLQDVDLCPILFKEDAGTEVTKEWLSIQNCRFIHCRVPESFALATRNCVFEKCTFGAPEEKLASKSPLSAVIYVQDCTNEPKAGAGRSLEAKPVSSLPTKAGAALPHVHQDGRLDFQTPPQ</sequence>
<dbReference type="SMART" id="SM00034">
    <property type="entry name" value="CLECT"/>
    <property type="match status" value="1"/>
</dbReference>
<evidence type="ECO:0000259" key="6">
    <source>
        <dbReference type="PROSITE" id="PS50011"/>
    </source>
</evidence>
<dbReference type="PROSITE" id="PS50041">
    <property type="entry name" value="C_TYPE_LECTIN_2"/>
    <property type="match status" value="1"/>
</dbReference>
<name>A0ABW0KNI5_9BACT</name>
<dbReference type="SUPFAM" id="SSF56436">
    <property type="entry name" value="C-type lectin-like"/>
    <property type="match status" value="1"/>
</dbReference>
<evidence type="ECO:0000256" key="1">
    <source>
        <dbReference type="ARBA" id="ARBA00022679"/>
    </source>
</evidence>
<evidence type="ECO:0000313" key="9">
    <source>
        <dbReference type="Proteomes" id="UP001596052"/>
    </source>
</evidence>
<dbReference type="PROSITE" id="PS50011">
    <property type="entry name" value="PROTEIN_KINASE_DOM"/>
    <property type="match status" value="1"/>
</dbReference>
<evidence type="ECO:0000313" key="8">
    <source>
        <dbReference type="EMBL" id="MFC5455053.1"/>
    </source>
</evidence>
<dbReference type="PROSITE" id="PS00108">
    <property type="entry name" value="PROTEIN_KINASE_ST"/>
    <property type="match status" value="1"/>
</dbReference>
<keyword evidence="1" id="KW-0808">Transferase</keyword>
<evidence type="ECO:0000256" key="5">
    <source>
        <dbReference type="SAM" id="MobiDB-lite"/>
    </source>
</evidence>
<dbReference type="SUPFAM" id="SSF56112">
    <property type="entry name" value="Protein kinase-like (PK-like)"/>
    <property type="match status" value="1"/>
</dbReference>
<feature type="compositionally biased region" description="Pro residues" evidence="5">
    <location>
        <begin position="300"/>
        <end position="309"/>
    </location>
</feature>
<dbReference type="GO" id="GO:0016301">
    <property type="term" value="F:kinase activity"/>
    <property type="evidence" value="ECO:0007669"/>
    <property type="project" value="UniProtKB-KW"/>
</dbReference>
<evidence type="ECO:0000259" key="7">
    <source>
        <dbReference type="PROSITE" id="PS50041"/>
    </source>
</evidence>
<organism evidence="8 9">
    <name type="scientific">Prosthecobacter fluviatilis</name>
    <dbReference type="NCBI Taxonomy" id="445931"/>
    <lineage>
        <taxon>Bacteria</taxon>
        <taxon>Pseudomonadati</taxon>
        <taxon>Verrucomicrobiota</taxon>
        <taxon>Verrucomicrobiia</taxon>
        <taxon>Verrucomicrobiales</taxon>
        <taxon>Verrucomicrobiaceae</taxon>
        <taxon>Prosthecobacter</taxon>
    </lineage>
</organism>
<dbReference type="InterPro" id="IPR000719">
    <property type="entry name" value="Prot_kinase_dom"/>
</dbReference>
<feature type="domain" description="Protein kinase" evidence="6">
    <location>
        <begin position="28"/>
        <end position="304"/>
    </location>
</feature>
<comment type="caution">
    <text evidence="8">The sequence shown here is derived from an EMBL/GenBank/DDBJ whole genome shotgun (WGS) entry which is preliminary data.</text>
</comment>
<protein>
    <submittedName>
        <fullName evidence="8">Protein kinase</fullName>
    </submittedName>
</protein>
<dbReference type="InterPro" id="IPR011009">
    <property type="entry name" value="Kinase-like_dom_sf"/>
</dbReference>
<dbReference type="SMART" id="SM00220">
    <property type="entry name" value="S_TKc"/>
    <property type="match status" value="1"/>
</dbReference>
<dbReference type="Pfam" id="PF00069">
    <property type="entry name" value="Pkinase"/>
    <property type="match status" value="1"/>
</dbReference>
<dbReference type="Gene3D" id="1.10.510.10">
    <property type="entry name" value="Transferase(Phosphotransferase) domain 1"/>
    <property type="match status" value="1"/>
</dbReference>
<dbReference type="InterPro" id="IPR016187">
    <property type="entry name" value="CTDL_fold"/>
</dbReference>
<proteinExistence type="predicted"/>
<keyword evidence="2" id="KW-0547">Nucleotide-binding</keyword>
<keyword evidence="4" id="KW-0067">ATP-binding</keyword>
<dbReference type="InterPro" id="IPR008271">
    <property type="entry name" value="Ser/Thr_kinase_AS"/>
</dbReference>
<dbReference type="InterPro" id="IPR001304">
    <property type="entry name" value="C-type_lectin-like"/>
</dbReference>
<accession>A0ABW0KNI5</accession>
<dbReference type="InterPro" id="IPR016186">
    <property type="entry name" value="C-type_lectin-like/link_sf"/>
</dbReference>
<evidence type="ECO:0000256" key="4">
    <source>
        <dbReference type="ARBA" id="ARBA00022840"/>
    </source>
</evidence>
<evidence type="ECO:0000256" key="2">
    <source>
        <dbReference type="ARBA" id="ARBA00022741"/>
    </source>
</evidence>
<dbReference type="PANTHER" id="PTHR43289">
    <property type="entry name" value="MITOGEN-ACTIVATED PROTEIN KINASE KINASE KINASE 20-RELATED"/>
    <property type="match status" value="1"/>
</dbReference>